<dbReference type="RefSeq" id="WP_188968141.1">
    <property type="nucleotide sequence ID" value="NZ_BMKW01000007.1"/>
</dbReference>
<name>A0A917KPN4_9PROT</name>
<keyword evidence="2" id="KW-0472">Membrane</keyword>
<feature type="transmembrane region" description="Helical" evidence="2">
    <location>
        <begin position="20"/>
        <end position="45"/>
    </location>
</feature>
<protein>
    <recommendedName>
        <fullName evidence="5">DUF1622 domain-containing protein</fullName>
    </recommendedName>
</protein>
<keyword evidence="2" id="KW-0812">Transmembrane</keyword>
<evidence type="ECO:0000313" key="4">
    <source>
        <dbReference type="Proteomes" id="UP000661507"/>
    </source>
</evidence>
<feature type="region of interest" description="Disordered" evidence="1">
    <location>
        <begin position="108"/>
        <end position="141"/>
    </location>
</feature>
<dbReference type="AlphaFoldDB" id="A0A917KPN4"/>
<dbReference type="Pfam" id="PF07784">
    <property type="entry name" value="DUF1622"/>
    <property type="match status" value="1"/>
</dbReference>
<evidence type="ECO:0008006" key="5">
    <source>
        <dbReference type="Google" id="ProtNLM"/>
    </source>
</evidence>
<evidence type="ECO:0000313" key="3">
    <source>
        <dbReference type="EMBL" id="GGJ21537.1"/>
    </source>
</evidence>
<organism evidence="3 4">
    <name type="scientific">Neoroseomonas lacus</name>
    <dbReference type="NCBI Taxonomy" id="287609"/>
    <lineage>
        <taxon>Bacteria</taxon>
        <taxon>Pseudomonadati</taxon>
        <taxon>Pseudomonadota</taxon>
        <taxon>Alphaproteobacteria</taxon>
        <taxon>Acetobacterales</taxon>
        <taxon>Acetobacteraceae</taxon>
        <taxon>Neoroseomonas</taxon>
    </lineage>
</organism>
<gene>
    <name evidence="3" type="ORF">GCM10011320_31040</name>
</gene>
<reference evidence="3" key="1">
    <citation type="journal article" date="2014" name="Int. J. Syst. Evol. Microbiol.">
        <title>Complete genome sequence of Corynebacterium casei LMG S-19264T (=DSM 44701T), isolated from a smear-ripened cheese.</title>
        <authorList>
            <consortium name="US DOE Joint Genome Institute (JGI-PGF)"/>
            <person name="Walter F."/>
            <person name="Albersmeier A."/>
            <person name="Kalinowski J."/>
            <person name="Ruckert C."/>
        </authorList>
    </citation>
    <scope>NUCLEOTIDE SEQUENCE</scope>
    <source>
        <strain evidence="3">CGMCC 1.3617</strain>
    </source>
</reference>
<evidence type="ECO:0000256" key="2">
    <source>
        <dbReference type="SAM" id="Phobius"/>
    </source>
</evidence>
<feature type="compositionally biased region" description="Basic and acidic residues" evidence="1">
    <location>
        <begin position="117"/>
        <end position="128"/>
    </location>
</feature>
<keyword evidence="4" id="KW-1185">Reference proteome</keyword>
<accession>A0A917KPN4</accession>
<comment type="caution">
    <text evidence="3">The sequence shown here is derived from an EMBL/GenBank/DDBJ whole genome shotgun (WGS) entry which is preliminary data.</text>
</comment>
<dbReference type="InterPro" id="IPR012427">
    <property type="entry name" value="DUF1622"/>
</dbReference>
<dbReference type="PANTHER" id="PTHR38468:SF1">
    <property type="entry name" value="SLL0939 PROTEIN"/>
    <property type="match status" value="1"/>
</dbReference>
<dbReference type="EMBL" id="BMKW01000007">
    <property type="protein sequence ID" value="GGJ21537.1"/>
    <property type="molecule type" value="Genomic_DNA"/>
</dbReference>
<reference evidence="3" key="2">
    <citation type="submission" date="2020-09" db="EMBL/GenBank/DDBJ databases">
        <authorList>
            <person name="Sun Q."/>
            <person name="Zhou Y."/>
        </authorList>
    </citation>
    <scope>NUCLEOTIDE SEQUENCE</scope>
    <source>
        <strain evidence="3">CGMCC 1.3617</strain>
    </source>
</reference>
<evidence type="ECO:0000256" key="1">
    <source>
        <dbReference type="SAM" id="MobiDB-lite"/>
    </source>
</evidence>
<dbReference type="PANTHER" id="PTHR38468">
    <property type="entry name" value="SLL0939 PROTEIN"/>
    <property type="match status" value="1"/>
</dbReference>
<dbReference type="Proteomes" id="UP000661507">
    <property type="component" value="Unassembled WGS sequence"/>
</dbReference>
<proteinExistence type="predicted"/>
<keyword evidence="2" id="KW-1133">Transmembrane helix</keyword>
<sequence length="141" mass="14922">MNVTALPEEFEAAISLAASWLKLGIEGVSIAIILVGALVALTRLVGRQRAQAVRMGLARNLSLALEFQLAADIVGTAVSPDWDQIGKLAAVAGIRTFLNHFLQRELATDDGAPPDAGGRRDEADRSPRDPATMPAKPIESP</sequence>